<feature type="transmembrane region" description="Helical" evidence="1">
    <location>
        <begin position="233"/>
        <end position="252"/>
    </location>
</feature>
<dbReference type="EMBL" id="AYRZ02000009">
    <property type="protein sequence ID" value="PHT72909.1"/>
    <property type="molecule type" value="Genomic_DNA"/>
</dbReference>
<dbReference type="AlphaFoldDB" id="A0A2G2YT48"/>
<dbReference type="GO" id="GO:0035251">
    <property type="term" value="F:UDP-glucosyltransferase activity"/>
    <property type="evidence" value="ECO:0007669"/>
    <property type="project" value="InterPro"/>
</dbReference>
<sequence>MNELRMQVLSDLFCTFMIDVANEFELPTYTFYTCGAAHLGLMFHLQSLSDEFNRDIINYKVGPKAELSTSTYFNPFLAKYLSSIVLDKEGGATMFLDLTRRFRETKGITINTFVELEPHAIKSLLGDKNIPPVYLVRPMLSLNNVNGDNLSSSDQNIMKWLDDQPVSSVVFLYFGSEGSFKTKLVKEIAYAQENSWCWFLWPLRRPPQKDAGLPVTENFEEVLPEGFLQRTQVVGNVLLLIFSYFYFIWCQVNASLSKLNLKFFG</sequence>
<organism evidence="2 3">
    <name type="scientific">Capsicum annuum</name>
    <name type="common">Capsicum pepper</name>
    <dbReference type="NCBI Taxonomy" id="4072"/>
    <lineage>
        <taxon>Eukaryota</taxon>
        <taxon>Viridiplantae</taxon>
        <taxon>Streptophyta</taxon>
        <taxon>Embryophyta</taxon>
        <taxon>Tracheophyta</taxon>
        <taxon>Spermatophyta</taxon>
        <taxon>Magnoliopsida</taxon>
        <taxon>eudicotyledons</taxon>
        <taxon>Gunneridae</taxon>
        <taxon>Pentapetalae</taxon>
        <taxon>asterids</taxon>
        <taxon>lamiids</taxon>
        <taxon>Solanales</taxon>
        <taxon>Solanaceae</taxon>
        <taxon>Solanoideae</taxon>
        <taxon>Capsiceae</taxon>
        <taxon>Capsicum</taxon>
    </lineage>
</organism>
<dbReference type="OMA" id="GFLENTC"/>
<evidence type="ECO:0000313" key="2">
    <source>
        <dbReference type="EMBL" id="PHT72909.1"/>
    </source>
</evidence>
<dbReference type="PANTHER" id="PTHR48048">
    <property type="entry name" value="GLYCOSYLTRANSFERASE"/>
    <property type="match status" value="1"/>
</dbReference>
<dbReference type="PANTHER" id="PTHR48048:SF88">
    <property type="entry name" value="GLYCOSYLTRANSFERASE"/>
    <property type="match status" value="1"/>
</dbReference>
<evidence type="ECO:0000313" key="3">
    <source>
        <dbReference type="Proteomes" id="UP000222542"/>
    </source>
</evidence>
<dbReference type="Gene3D" id="3.40.50.2000">
    <property type="entry name" value="Glycogen Phosphorylase B"/>
    <property type="match status" value="2"/>
</dbReference>
<comment type="caution">
    <text evidence="2">The sequence shown here is derived from an EMBL/GenBank/DDBJ whole genome shotgun (WGS) entry which is preliminary data.</text>
</comment>
<protein>
    <submittedName>
        <fullName evidence="2">UDP-glucose flavonoid 3-O-glucosyltransferase 6</fullName>
    </submittedName>
</protein>
<name>A0A2G2YT48_CAPAN</name>
<dbReference type="Gramene" id="PHT72909">
    <property type="protein sequence ID" value="PHT72909"/>
    <property type="gene ID" value="T459_23694"/>
</dbReference>
<keyword evidence="1" id="KW-0812">Transmembrane</keyword>
<reference evidence="2 3" key="2">
    <citation type="journal article" date="2017" name="Genome Biol.">
        <title>New reference genome sequences of hot pepper reveal the massive evolution of plant disease-resistance genes by retroduplication.</title>
        <authorList>
            <person name="Kim S."/>
            <person name="Park J."/>
            <person name="Yeom S.I."/>
            <person name="Kim Y.M."/>
            <person name="Seo E."/>
            <person name="Kim K.T."/>
            <person name="Kim M.S."/>
            <person name="Lee J.M."/>
            <person name="Cheong K."/>
            <person name="Shin H.S."/>
            <person name="Kim S.B."/>
            <person name="Han K."/>
            <person name="Lee J."/>
            <person name="Park M."/>
            <person name="Lee H.A."/>
            <person name="Lee H.Y."/>
            <person name="Lee Y."/>
            <person name="Oh S."/>
            <person name="Lee J.H."/>
            <person name="Choi E."/>
            <person name="Choi E."/>
            <person name="Lee S.E."/>
            <person name="Jeon J."/>
            <person name="Kim H."/>
            <person name="Choi G."/>
            <person name="Song H."/>
            <person name="Lee J."/>
            <person name="Lee S.C."/>
            <person name="Kwon J.K."/>
            <person name="Lee H.Y."/>
            <person name="Koo N."/>
            <person name="Hong Y."/>
            <person name="Kim R.W."/>
            <person name="Kang W.H."/>
            <person name="Huh J.H."/>
            <person name="Kang B.C."/>
            <person name="Yang T.J."/>
            <person name="Lee Y.H."/>
            <person name="Bennetzen J.L."/>
            <person name="Choi D."/>
        </authorList>
    </citation>
    <scope>NUCLEOTIDE SEQUENCE [LARGE SCALE GENOMIC DNA]</scope>
    <source>
        <strain evidence="3">cv. CM334</strain>
    </source>
</reference>
<keyword evidence="1" id="KW-0472">Membrane</keyword>
<reference evidence="2 3" key="1">
    <citation type="journal article" date="2014" name="Nat. Genet.">
        <title>Genome sequence of the hot pepper provides insights into the evolution of pungency in Capsicum species.</title>
        <authorList>
            <person name="Kim S."/>
            <person name="Park M."/>
            <person name="Yeom S.I."/>
            <person name="Kim Y.M."/>
            <person name="Lee J.M."/>
            <person name="Lee H.A."/>
            <person name="Seo E."/>
            <person name="Choi J."/>
            <person name="Cheong K."/>
            <person name="Kim K.T."/>
            <person name="Jung K."/>
            <person name="Lee G.W."/>
            <person name="Oh S.K."/>
            <person name="Bae C."/>
            <person name="Kim S.B."/>
            <person name="Lee H.Y."/>
            <person name="Kim S.Y."/>
            <person name="Kim M.S."/>
            <person name="Kang B.C."/>
            <person name="Jo Y.D."/>
            <person name="Yang H.B."/>
            <person name="Jeong H.J."/>
            <person name="Kang W.H."/>
            <person name="Kwon J.K."/>
            <person name="Shin C."/>
            <person name="Lim J.Y."/>
            <person name="Park J.H."/>
            <person name="Huh J.H."/>
            <person name="Kim J.S."/>
            <person name="Kim B.D."/>
            <person name="Cohen O."/>
            <person name="Paran I."/>
            <person name="Suh M.C."/>
            <person name="Lee S.B."/>
            <person name="Kim Y.K."/>
            <person name="Shin Y."/>
            <person name="Noh S.J."/>
            <person name="Park J."/>
            <person name="Seo Y.S."/>
            <person name="Kwon S.Y."/>
            <person name="Kim H.A."/>
            <person name="Park J.M."/>
            <person name="Kim H.J."/>
            <person name="Choi S.B."/>
            <person name="Bosland P.W."/>
            <person name="Reeves G."/>
            <person name="Jo S.H."/>
            <person name="Lee B.W."/>
            <person name="Cho H.T."/>
            <person name="Choi H.S."/>
            <person name="Lee M.S."/>
            <person name="Yu Y."/>
            <person name="Do Choi Y."/>
            <person name="Park B.S."/>
            <person name="van Deynze A."/>
            <person name="Ashrafi H."/>
            <person name="Hill T."/>
            <person name="Kim W.T."/>
            <person name="Pai H.S."/>
            <person name="Ahn H.K."/>
            <person name="Yeam I."/>
            <person name="Giovannoni J.J."/>
            <person name="Rose J.K."/>
            <person name="Sorensen I."/>
            <person name="Lee S.J."/>
            <person name="Kim R.W."/>
            <person name="Choi I.Y."/>
            <person name="Choi B.S."/>
            <person name="Lim J.S."/>
            <person name="Lee Y.H."/>
            <person name="Choi D."/>
        </authorList>
    </citation>
    <scope>NUCLEOTIDE SEQUENCE [LARGE SCALE GENOMIC DNA]</scope>
    <source>
        <strain evidence="3">cv. CM334</strain>
    </source>
</reference>
<dbReference type="Proteomes" id="UP000222542">
    <property type="component" value="Unassembled WGS sequence"/>
</dbReference>
<proteinExistence type="predicted"/>
<keyword evidence="3" id="KW-1185">Reference proteome</keyword>
<dbReference type="InterPro" id="IPR050481">
    <property type="entry name" value="UDP-glycosyltransf_plant"/>
</dbReference>
<accession>A0A2G2YT48</accession>
<gene>
    <name evidence="2" type="ORF">T459_23694</name>
</gene>
<evidence type="ECO:0000256" key="1">
    <source>
        <dbReference type="SAM" id="Phobius"/>
    </source>
</evidence>
<dbReference type="SUPFAM" id="SSF53756">
    <property type="entry name" value="UDP-Glycosyltransferase/glycogen phosphorylase"/>
    <property type="match status" value="1"/>
</dbReference>
<keyword evidence="1" id="KW-1133">Transmembrane helix</keyword>
<dbReference type="STRING" id="4072.A0A2G2YT48"/>